<keyword evidence="3" id="KW-1185">Reference proteome</keyword>
<name>A0A0E0FF76_ORYNI</name>
<evidence type="ECO:0000313" key="3">
    <source>
        <dbReference type="Proteomes" id="UP000006591"/>
    </source>
</evidence>
<reference evidence="2" key="1">
    <citation type="submission" date="2015-04" db="UniProtKB">
        <authorList>
            <consortium name="EnsemblPlants"/>
        </authorList>
    </citation>
    <scope>IDENTIFICATION</scope>
    <source>
        <strain evidence="2">SL10</strain>
    </source>
</reference>
<dbReference type="HOGENOM" id="CLU_2162945_0_0_1"/>
<dbReference type="OMA" id="FPWSPPQ"/>
<feature type="signal peptide" evidence="1">
    <location>
        <begin position="1"/>
        <end position="28"/>
    </location>
</feature>
<proteinExistence type="predicted"/>
<dbReference type="Proteomes" id="UP000006591">
    <property type="component" value="Chromosome 1"/>
</dbReference>
<organism evidence="2">
    <name type="scientific">Oryza nivara</name>
    <name type="common">Indian wild rice</name>
    <name type="synonym">Oryza sativa f. spontanea</name>
    <dbReference type="NCBI Taxonomy" id="4536"/>
    <lineage>
        <taxon>Eukaryota</taxon>
        <taxon>Viridiplantae</taxon>
        <taxon>Streptophyta</taxon>
        <taxon>Embryophyta</taxon>
        <taxon>Tracheophyta</taxon>
        <taxon>Spermatophyta</taxon>
        <taxon>Magnoliopsida</taxon>
        <taxon>Liliopsida</taxon>
        <taxon>Poales</taxon>
        <taxon>Poaceae</taxon>
        <taxon>BOP clade</taxon>
        <taxon>Oryzoideae</taxon>
        <taxon>Oryzeae</taxon>
        <taxon>Oryzinae</taxon>
        <taxon>Oryza</taxon>
    </lineage>
</organism>
<evidence type="ECO:0000256" key="1">
    <source>
        <dbReference type="SAM" id="SignalP"/>
    </source>
</evidence>
<protein>
    <submittedName>
        <fullName evidence="2">Uncharacterized protein</fullName>
    </submittedName>
</protein>
<evidence type="ECO:0000313" key="2">
    <source>
        <dbReference type="EnsemblPlants" id="ONIVA01G00830.1"/>
    </source>
</evidence>
<dbReference type="EnsemblPlants" id="ONIVA01G00830.1">
    <property type="protein sequence ID" value="ONIVA01G00830.1"/>
    <property type="gene ID" value="ONIVA01G00830"/>
</dbReference>
<feature type="chain" id="PRO_5002359133" evidence="1">
    <location>
        <begin position="29"/>
        <end position="115"/>
    </location>
</feature>
<sequence length="115" mass="11972">MPSLRPILLAAAAAVAVVSLWPAARVVADIDPSSGMPSPPATTSPFPFCPTTPAGISTQPFPWAEPSPTTTTTMFPQDPGFLASAACHARTAALAWIPVVLEVICHLSIYRESTS</sequence>
<dbReference type="AlphaFoldDB" id="A0A0E0FF76"/>
<dbReference type="Gramene" id="ONIVA01G00830.1">
    <property type="protein sequence ID" value="ONIVA01G00830.1"/>
    <property type="gene ID" value="ONIVA01G00830"/>
</dbReference>
<keyword evidence="1" id="KW-0732">Signal</keyword>
<dbReference type="eggNOG" id="ENOG502R3UP">
    <property type="taxonomic scope" value="Eukaryota"/>
</dbReference>
<accession>A0A0E0FF76</accession>
<reference evidence="2" key="2">
    <citation type="submission" date="2018-04" db="EMBL/GenBank/DDBJ databases">
        <title>OnivRS2 (Oryza nivara Reference Sequence Version 2).</title>
        <authorList>
            <person name="Zhang J."/>
            <person name="Kudrna D."/>
            <person name="Lee S."/>
            <person name="Talag J."/>
            <person name="Rajasekar S."/>
            <person name="Welchert J."/>
            <person name="Hsing Y.-I."/>
            <person name="Wing R.A."/>
        </authorList>
    </citation>
    <scope>NUCLEOTIDE SEQUENCE [LARGE SCALE GENOMIC DNA]</scope>
</reference>